<proteinExistence type="predicted"/>
<feature type="compositionally biased region" description="Low complexity" evidence="1">
    <location>
        <begin position="1"/>
        <end position="26"/>
    </location>
</feature>
<organism evidence="2 3">
    <name type="scientific">Venturia inaequalis</name>
    <name type="common">Apple scab fungus</name>
    <dbReference type="NCBI Taxonomy" id="5025"/>
    <lineage>
        <taxon>Eukaryota</taxon>
        <taxon>Fungi</taxon>
        <taxon>Dikarya</taxon>
        <taxon>Ascomycota</taxon>
        <taxon>Pezizomycotina</taxon>
        <taxon>Dothideomycetes</taxon>
        <taxon>Pleosporomycetidae</taxon>
        <taxon>Venturiales</taxon>
        <taxon>Venturiaceae</taxon>
        <taxon>Venturia</taxon>
    </lineage>
</organism>
<feature type="compositionally biased region" description="Low complexity" evidence="1">
    <location>
        <begin position="34"/>
        <end position="50"/>
    </location>
</feature>
<accession>A0A8H3U974</accession>
<sequence length="180" mass="20079">MSYQNQPSNQNPSNPSADANQQYYQPPSHPPPGQQQYQQSSYQQQGYQHSNPLGSNPIHRSDTDLLPQGQERSEQLEHFQNYEAQAKVDEDTQNQAILEKEFPTIDGSLIAAIYGDSKSLSATREMLQELSNNGHHLLGDADNIQRNYGIENFVVHSLDLWTVTLEGHPASPTPGGQILP</sequence>
<protein>
    <submittedName>
        <fullName evidence="2">Uncharacterized protein</fullName>
    </submittedName>
</protein>
<evidence type="ECO:0000313" key="3">
    <source>
        <dbReference type="Proteomes" id="UP000447873"/>
    </source>
</evidence>
<dbReference type="EMBL" id="WNWS01000563">
    <property type="protein sequence ID" value="KAE9965789.1"/>
    <property type="molecule type" value="Genomic_DNA"/>
</dbReference>
<comment type="caution">
    <text evidence="2">The sequence shown here is derived from an EMBL/GenBank/DDBJ whole genome shotgun (WGS) entry which is preliminary data.</text>
</comment>
<dbReference type="Proteomes" id="UP000447873">
    <property type="component" value="Unassembled WGS sequence"/>
</dbReference>
<dbReference type="AlphaFoldDB" id="A0A8H3U974"/>
<name>A0A8H3U974_VENIN</name>
<evidence type="ECO:0000256" key="1">
    <source>
        <dbReference type="SAM" id="MobiDB-lite"/>
    </source>
</evidence>
<feature type="region of interest" description="Disordered" evidence="1">
    <location>
        <begin position="1"/>
        <end position="65"/>
    </location>
</feature>
<reference evidence="2 3" key="1">
    <citation type="submission" date="2018-12" db="EMBL/GenBank/DDBJ databases">
        <title>Venturia inaequalis Genome Resource.</title>
        <authorList>
            <person name="Lichtner F.J."/>
        </authorList>
    </citation>
    <scope>NUCLEOTIDE SEQUENCE [LARGE SCALE GENOMIC DNA]</scope>
    <source>
        <strain evidence="2 3">120213</strain>
    </source>
</reference>
<gene>
    <name evidence="2" type="ORF">EG328_009398</name>
</gene>
<evidence type="ECO:0000313" key="2">
    <source>
        <dbReference type="EMBL" id="KAE9965789.1"/>
    </source>
</evidence>